<dbReference type="InterPro" id="IPR043144">
    <property type="entry name" value="Mal/L-sulf/L-lact_DH-like_ah"/>
</dbReference>
<sequence>MPPTRKEEVEMDLSELEAVTQRLLQQSLNYNEEEAAIITRVLLYAQMRGNSQGVIKLVTGGVPASDASTHTDIEVEHETKVSARLHGHGTAGMLVLHRATSMAIQKAREHGLSIVATHGTSSGTGAIGFYARSVADNGLVGIILSQSPELMAPHGSYEPIFGTNPFAFGIPRDDTSTPIVLDMATSAYAWYALKEARAAGQPIPPDVAYDAEGHPTRDPSAALSGALRVFDRSHKGSHIALMVELLAGGLTGADVEEKWQRENWGNLVVAIDPEVLGQGLAQFTAKVEAVVRRVEGAKPLSGATVQERGDGSAQLRTGGDVRGPSLPGSRSEAEAATVAGRGRIRVERSVYENLMKEVASF</sequence>
<dbReference type="InterPro" id="IPR036111">
    <property type="entry name" value="Mal/L-sulfo/L-lacto_DH-like_sf"/>
</dbReference>
<dbReference type="Gene3D" id="3.30.1370.60">
    <property type="entry name" value="Hypothetical oxidoreductase yiak, domain 2"/>
    <property type="match status" value="1"/>
</dbReference>
<keyword evidence="5" id="KW-1185">Reference proteome</keyword>
<comment type="caution">
    <text evidence="4">The sequence shown here is derived from an EMBL/GenBank/DDBJ whole genome shotgun (WGS) entry which is preliminary data.</text>
</comment>
<reference evidence="4 5" key="1">
    <citation type="submission" date="2019-01" db="EMBL/GenBank/DDBJ databases">
        <title>Nuclear Genome Assembly of the Microalgal Biofuel strain Nannochloropsis salina CCMP1776.</title>
        <authorList>
            <person name="Hovde B."/>
        </authorList>
    </citation>
    <scope>NUCLEOTIDE SEQUENCE [LARGE SCALE GENOMIC DNA]</scope>
    <source>
        <strain evidence="4 5">CCMP1776</strain>
    </source>
</reference>
<dbReference type="Proteomes" id="UP000355283">
    <property type="component" value="Unassembled WGS sequence"/>
</dbReference>
<dbReference type="Gene3D" id="1.10.1530.10">
    <property type="match status" value="1"/>
</dbReference>
<name>A0A4D9D249_9STRA</name>
<dbReference type="GO" id="GO:0016491">
    <property type="term" value="F:oxidoreductase activity"/>
    <property type="evidence" value="ECO:0007669"/>
    <property type="project" value="UniProtKB-KW"/>
</dbReference>
<feature type="region of interest" description="Disordered" evidence="3">
    <location>
        <begin position="303"/>
        <end position="334"/>
    </location>
</feature>
<dbReference type="PANTHER" id="PTHR11091:SF0">
    <property type="entry name" value="MALATE DEHYDROGENASE"/>
    <property type="match status" value="1"/>
</dbReference>
<dbReference type="InterPro" id="IPR043143">
    <property type="entry name" value="Mal/L-sulf/L-lact_DH-like_NADP"/>
</dbReference>
<comment type="similarity">
    <text evidence="1">Belongs to the LDH2/MDH2 oxidoreductase family.</text>
</comment>
<organism evidence="4 5">
    <name type="scientific">Nannochloropsis salina CCMP1776</name>
    <dbReference type="NCBI Taxonomy" id="1027361"/>
    <lineage>
        <taxon>Eukaryota</taxon>
        <taxon>Sar</taxon>
        <taxon>Stramenopiles</taxon>
        <taxon>Ochrophyta</taxon>
        <taxon>Eustigmatophyceae</taxon>
        <taxon>Eustigmatales</taxon>
        <taxon>Monodopsidaceae</taxon>
        <taxon>Microchloropsis</taxon>
        <taxon>Microchloropsis salina</taxon>
    </lineage>
</organism>
<evidence type="ECO:0000313" key="4">
    <source>
        <dbReference type="EMBL" id="TFJ85632.1"/>
    </source>
</evidence>
<keyword evidence="2" id="KW-0560">Oxidoreductase</keyword>
<proteinExistence type="inferred from homology"/>
<dbReference type="OrthoDB" id="3512640at2759"/>
<evidence type="ECO:0000256" key="3">
    <source>
        <dbReference type="SAM" id="MobiDB-lite"/>
    </source>
</evidence>
<accession>A0A4D9D249</accession>
<evidence type="ECO:0008006" key="6">
    <source>
        <dbReference type="Google" id="ProtNLM"/>
    </source>
</evidence>
<dbReference type="InterPro" id="IPR003767">
    <property type="entry name" value="Malate/L-lactate_DH-like"/>
</dbReference>
<gene>
    <name evidence="4" type="ORF">NSK_003141</name>
</gene>
<dbReference type="EMBL" id="SDOX01000011">
    <property type="protein sequence ID" value="TFJ85632.1"/>
    <property type="molecule type" value="Genomic_DNA"/>
</dbReference>
<protein>
    <recommendedName>
        <fullName evidence="6">Malate dehydrogenase</fullName>
    </recommendedName>
</protein>
<dbReference type="SUPFAM" id="SSF89733">
    <property type="entry name" value="L-sulfolactate dehydrogenase-like"/>
    <property type="match status" value="1"/>
</dbReference>
<evidence type="ECO:0000313" key="5">
    <source>
        <dbReference type="Proteomes" id="UP000355283"/>
    </source>
</evidence>
<dbReference type="AlphaFoldDB" id="A0A4D9D249"/>
<evidence type="ECO:0000256" key="2">
    <source>
        <dbReference type="ARBA" id="ARBA00023002"/>
    </source>
</evidence>
<dbReference type="Pfam" id="PF02615">
    <property type="entry name" value="Ldh_2"/>
    <property type="match status" value="1"/>
</dbReference>
<dbReference type="PANTHER" id="PTHR11091">
    <property type="entry name" value="OXIDOREDUCTASE-RELATED"/>
    <property type="match status" value="1"/>
</dbReference>
<evidence type="ECO:0000256" key="1">
    <source>
        <dbReference type="ARBA" id="ARBA00006056"/>
    </source>
</evidence>